<accession>A0ABW7SSC7</accession>
<sequence>MPQIASASADINACSNVYDLVLLHIVGATASPTLAAAVAACVRTAGITTVYQVPAPADLPGDSPAHQRPGAR</sequence>
<gene>
    <name evidence="1" type="ORF">ACH4OY_28565</name>
</gene>
<comment type="caution">
    <text evidence="1">The sequence shown here is derived from an EMBL/GenBank/DDBJ whole genome shotgun (WGS) entry which is preliminary data.</text>
</comment>
<evidence type="ECO:0000313" key="2">
    <source>
        <dbReference type="Proteomes" id="UP001611075"/>
    </source>
</evidence>
<evidence type="ECO:0000313" key="1">
    <source>
        <dbReference type="EMBL" id="MFI0796607.1"/>
    </source>
</evidence>
<proteinExistence type="predicted"/>
<protein>
    <submittedName>
        <fullName evidence="1">Uncharacterized protein</fullName>
    </submittedName>
</protein>
<keyword evidence="2" id="KW-1185">Reference proteome</keyword>
<dbReference type="RefSeq" id="WP_396684892.1">
    <property type="nucleotide sequence ID" value="NZ_JBIRPU010000030.1"/>
</dbReference>
<name>A0ABW7SSC7_9ACTN</name>
<organism evidence="1 2">
    <name type="scientific">Micromonospora rubida</name>
    <dbReference type="NCBI Taxonomy" id="2697657"/>
    <lineage>
        <taxon>Bacteria</taxon>
        <taxon>Bacillati</taxon>
        <taxon>Actinomycetota</taxon>
        <taxon>Actinomycetes</taxon>
        <taxon>Micromonosporales</taxon>
        <taxon>Micromonosporaceae</taxon>
        <taxon>Micromonospora</taxon>
    </lineage>
</organism>
<dbReference type="Proteomes" id="UP001611075">
    <property type="component" value="Unassembled WGS sequence"/>
</dbReference>
<dbReference type="EMBL" id="JBIRPU010000030">
    <property type="protein sequence ID" value="MFI0796607.1"/>
    <property type="molecule type" value="Genomic_DNA"/>
</dbReference>
<reference evidence="1 2" key="1">
    <citation type="submission" date="2024-10" db="EMBL/GenBank/DDBJ databases">
        <title>The Natural Products Discovery Center: Release of the First 8490 Sequenced Strains for Exploring Actinobacteria Biosynthetic Diversity.</title>
        <authorList>
            <person name="Kalkreuter E."/>
            <person name="Kautsar S.A."/>
            <person name="Yang D."/>
            <person name="Bader C.D."/>
            <person name="Teijaro C.N."/>
            <person name="Fluegel L."/>
            <person name="Davis C.M."/>
            <person name="Simpson J.R."/>
            <person name="Lauterbach L."/>
            <person name="Steele A.D."/>
            <person name="Gui C."/>
            <person name="Meng S."/>
            <person name="Li G."/>
            <person name="Viehrig K."/>
            <person name="Ye F."/>
            <person name="Su P."/>
            <person name="Kiefer A.F."/>
            <person name="Nichols A."/>
            <person name="Cepeda A.J."/>
            <person name="Yan W."/>
            <person name="Fan B."/>
            <person name="Jiang Y."/>
            <person name="Adhikari A."/>
            <person name="Zheng C.-J."/>
            <person name="Schuster L."/>
            <person name="Cowan T.M."/>
            <person name="Smanski M.J."/>
            <person name="Chevrette M.G."/>
            <person name="De Carvalho L.P.S."/>
            <person name="Shen B."/>
        </authorList>
    </citation>
    <scope>NUCLEOTIDE SEQUENCE [LARGE SCALE GENOMIC DNA]</scope>
    <source>
        <strain evidence="1 2">NPDC021253</strain>
    </source>
</reference>